<sequence length="137" mass="14320">MRSVCGPTTTKPALLYCAARYAVPQQQLLGRDGTEVLVLLPAATLQRGQGAVCCALAGPTVQQQGQEVHPNENVAPKPPNSMPNSTPQLPAARSTRGTAMPCCNGDGRSYCSCSPPYSLLGGEGWGNAPARQRRSQG</sequence>
<proteinExistence type="predicted"/>
<dbReference type="Proteomes" id="UP000236333">
    <property type="component" value="Unassembled WGS sequence"/>
</dbReference>
<comment type="caution">
    <text evidence="2">The sequence shown here is derived from an EMBL/GenBank/DDBJ whole genome shotgun (WGS) entry which is preliminary data.</text>
</comment>
<evidence type="ECO:0000313" key="2">
    <source>
        <dbReference type="EMBL" id="PNH12641.1"/>
    </source>
</evidence>
<gene>
    <name evidence="2" type="ORF">TSOC_000403</name>
</gene>
<dbReference type="EMBL" id="PGGS01000006">
    <property type="protein sequence ID" value="PNH12641.1"/>
    <property type="molecule type" value="Genomic_DNA"/>
</dbReference>
<name>A0A2J8AJG0_9CHLO</name>
<protein>
    <submittedName>
        <fullName evidence="2">Uncharacterized protein</fullName>
    </submittedName>
</protein>
<evidence type="ECO:0000313" key="3">
    <source>
        <dbReference type="Proteomes" id="UP000236333"/>
    </source>
</evidence>
<keyword evidence="3" id="KW-1185">Reference proteome</keyword>
<evidence type="ECO:0000256" key="1">
    <source>
        <dbReference type="SAM" id="MobiDB-lite"/>
    </source>
</evidence>
<accession>A0A2J8AJG0</accession>
<dbReference type="AlphaFoldDB" id="A0A2J8AJG0"/>
<feature type="region of interest" description="Disordered" evidence="1">
    <location>
        <begin position="64"/>
        <end position="98"/>
    </location>
</feature>
<organism evidence="2 3">
    <name type="scientific">Tetrabaena socialis</name>
    <dbReference type="NCBI Taxonomy" id="47790"/>
    <lineage>
        <taxon>Eukaryota</taxon>
        <taxon>Viridiplantae</taxon>
        <taxon>Chlorophyta</taxon>
        <taxon>core chlorophytes</taxon>
        <taxon>Chlorophyceae</taxon>
        <taxon>CS clade</taxon>
        <taxon>Chlamydomonadales</taxon>
        <taxon>Tetrabaenaceae</taxon>
        <taxon>Tetrabaena</taxon>
    </lineage>
</organism>
<reference evidence="2 3" key="1">
    <citation type="journal article" date="2017" name="Mol. Biol. Evol.">
        <title>The 4-celled Tetrabaena socialis nuclear genome reveals the essential components for genetic control of cell number at the origin of multicellularity in the volvocine lineage.</title>
        <authorList>
            <person name="Featherston J."/>
            <person name="Arakaki Y."/>
            <person name="Hanschen E.R."/>
            <person name="Ferris P.J."/>
            <person name="Michod R.E."/>
            <person name="Olson B.J.S.C."/>
            <person name="Nozaki H."/>
            <person name="Durand P.M."/>
        </authorList>
    </citation>
    <scope>NUCLEOTIDE SEQUENCE [LARGE SCALE GENOMIC DNA]</scope>
    <source>
        <strain evidence="2 3">NIES-571</strain>
    </source>
</reference>